<name>A0A444VKD4_9FLAO</name>
<dbReference type="Proteomes" id="UP000290261">
    <property type="component" value="Unassembled WGS sequence"/>
</dbReference>
<keyword evidence="4" id="KW-1185">Reference proteome</keyword>
<dbReference type="RefSeq" id="WP_129654277.1">
    <property type="nucleotide sequence ID" value="NZ_ML142910.1"/>
</dbReference>
<proteinExistence type="predicted"/>
<dbReference type="PANTHER" id="PTHR12277">
    <property type="entry name" value="ALPHA/BETA HYDROLASE DOMAIN-CONTAINING PROTEIN"/>
    <property type="match status" value="1"/>
</dbReference>
<evidence type="ECO:0000259" key="2">
    <source>
        <dbReference type="Pfam" id="PF12146"/>
    </source>
</evidence>
<feature type="transmembrane region" description="Helical" evidence="1">
    <location>
        <begin position="7"/>
        <end position="25"/>
    </location>
</feature>
<dbReference type="PANTHER" id="PTHR12277:SF81">
    <property type="entry name" value="PROTEIN ABHD13"/>
    <property type="match status" value="1"/>
</dbReference>
<dbReference type="EMBL" id="JJMP01000006">
    <property type="protein sequence ID" value="RYC51221.1"/>
    <property type="molecule type" value="Genomic_DNA"/>
</dbReference>
<dbReference type="AlphaFoldDB" id="A0A444VKD4"/>
<accession>A0A444VKD4</accession>
<feature type="domain" description="Serine aminopeptidase S33" evidence="2">
    <location>
        <begin position="203"/>
        <end position="252"/>
    </location>
</feature>
<dbReference type="SUPFAM" id="SSF53474">
    <property type="entry name" value="alpha/beta-Hydrolases"/>
    <property type="match status" value="1"/>
</dbReference>
<evidence type="ECO:0000313" key="4">
    <source>
        <dbReference type="Proteomes" id="UP000290261"/>
    </source>
</evidence>
<dbReference type="Pfam" id="PF12146">
    <property type="entry name" value="Hydrolase_4"/>
    <property type="match status" value="2"/>
</dbReference>
<reference evidence="3 4" key="1">
    <citation type="submission" date="2014-04" db="EMBL/GenBank/DDBJ databases">
        <title>Whole genome of Muricauda olearia.</title>
        <authorList>
            <person name="Zhang X.-H."/>
            <person name="Tang K."/>
        </authorList>
    </citation>
    <scope>NUCLEOTIDE SEQUENCE [LARGE SCALE GENOMIC DNA]</scope>
    <source>
        <strain evidence="3 4">Th120</strain>
    </source>
</reference>
<dbReference type="Gene3D" id="3.40.50.1820">
    <property type="entry name" value="alpha/beta hydrolase"/>
    <property type="match status" value="2"/>
</dbReference>
<comment type="caution">
    <text evidence="3">The sequence shown here is derived from an EMBL/GenBank/DDBJ whole genome shotgun (WGS) entry which is preliminary data.</text>
</comment>
<dbReference type="InterPro" id="IPR022742">
    <property type="entry name" value="Hydrolase_4"/>
</dbReference>
<sequence length="270" mass="31027">MQKLKRFGIFTVVILMLLTVMLYSFQEKLIFLPTKLAQDHVYAFNADFDEIFLDTADGARLNALHFYTDNPKGLILYFHGNAGDLSRWGEIVLPFVDLGYEVLVMDYRSYGKSTGKLSEDALYRDAQLFYAYAMEKYPEEQLIIYGRSLGTGIASQLSSKNQPQKLILETPFHSLLDVAQERFPFLPVSYLLRYRVPSYVFLEKVDCPIRIFHGTTDNVVSYGSGKKLYESISNSDKKMYTIPNGNHNNLSDFEIYWNGIKKELAPVLIK</sequence>
<evidence type="ECO:0000256" key="1">
    <source>
        <dbReference type="SAM" id="Phobius"/>
    </source>
</evidence>
<keyword evidence="1" id="KW-0472">Membrane</keyword>
<keyword evidence="1" id="KW-0812">Transmembrane</keyword>
<feature type="domain" description="Serine aminopeptidase S33" evidence="2">
    <location>
        <begin position="70"/>
        <end position="174"/>
    </location>
</feature>
<gene>
    <name evidence="3" type="ORF">DN53_13510</name>
</gene>
<keyword evidence="3" id="KW-0378">Hydrolase</keyword>
<evidence type="ECO:0000313" key="3">
    <source>
        <dbReference type="EMBL" id="RYC51221.1"/>
    </source>
</evidence>
<organism evidence="3 4">
    <name type="scientific">Flagellimonas olearia</name>
    <dbReference type="NCBI Taxonomy" id="552546"/>
    <lineage>
        <taxon>Bacteria</taxon>
        <taxon>Pseudomonadati</taxon>
        <taxon>Bacteroidota</taxon>
        <taxon>Flavobacteriia</taxon>
        <taxon>Flavobacteriales</taxon>
        <taxon>Flavobacteriaceae</taxon>
        <taxon>Flagellimonas</taxon>
    </lineage>
</organism>
<protein>
    <submittedName>
        <fullName evidence="3">Hydrolase</fullName>
    </submittedName>
</protein>
<dbReference type="GO" id="GO:0016787">
    <property type="term" value="F:hydrolase activity"/>
    <property type="evidence" value="ECO:0007669"/>
    <property type="project" value="UniProtKB-KW"/>
</dbReference>
<keyword evidence="1" id="KW-1133">Transmembrane helix</keyword>
<dbReference type="InterPro" id="IPR029058">
    <property type="entry name" value="AB_hydrolase_fold"/>
</dbReference>